<sequence length="145" mass="15896">MSTNTLSLDSLFDTDDLFGSAAAYEATLNALDAPAETEEETIEKIRIRAYSEEYYQWIGKRIPTPEKSPEINAVEAIVESVTGTHCKACNGTGLYRIHKHNKDIPCAKCAGKGKVTAIDEARSRAYAARRAKGLAMSASHTDYLH</sequence>
<proteinExistence type="predicted"/>
<dbReference type="EMBL" id="BJUM01000008">
    <property type="protein sequence ID" value="GEK54228.1"/>
    <property type="molecule type" value="Genomic_DNA"/>
</dbReference>
<evidence type="ECO:0008006" key="3">
    <source>
        <dbReference type="Google" id="ProtNLM"/>
    </source>
</evidence>
<name>A0A510XT71_9GAMM</name>
<dbReference type="Gene3D" id="6.20.20.10">
    <property type="match status" value="1"/>
</dbReference>
<dbReference type="AlphaFoldDB" id="A0A510XT71"/>
<keyword evidence="2" id="KW-1185">Reference proteome</keyword>
<gene>
    <name evidence="1" type="ORF">PES01_10730</name>
</gene>
<dbReference type="Proteomes" id="UP000321419">
    <property type="component" value="Unassembled WGS sequence"/>
</dbReference>
<dbReference type="SUPFAM" id="SSF57938">
    <property type="entry name" value="DnaJ/Hsp40 cysteine-rich domain"/>
    <property type="match status" value="1"/>
</dbReference>
<dbReference type="InterPro" id="IPR036410">
    <property type="entry name" value="HSP_DnaJ_Cys-rich_dom_sf"/>
</dbReference>
<reference evidence="1 2" key="1">
    <citation type="submission" date="2019-07" db="EMBL/GenBank/DDBJ databases">
        <title>Whole genome shotgun sequence of Pseudoalteromonas espejiana NBRC 102222.</title>
        <authorList>
            <person name="Hosoyama A."/>
            <person name="Uohara A."/>
            <person name="Ohji S."/>
            <person name="Ichikawa N."/>
        </authorList>
    </citation>
    <scope>NUCLEOTIDE SEQUENCE [LARGE SCALE GENOMIC DNA]</scope>
    <source>
        <strain evidence="1 2">NBRC 102222</strain>
    </source>
</reference>
<comment type="caution">
    <text evidence="1">The sequence shown here is derived from an EMBL/GenBank/DDBJ whole genome shotgun (WGS) entry which is preliminary data.</text>
</comment>
<organism evidence="1 2">
    <name type="scientific">Pseudoalteromonas espejiana</name>
    <dbReference type="NCBI Taxonomy" id="28107"/>
    <lineage>
        <taxon>Bacteria</taxon>
        <taxon>Pseudomonadati</taxon>
        <taxon>Pseudomonadota</taxon>
        <taxon>Gammaproteobacteria</taxon>
        <taxon>Alteromonadales</taxon>
        <taxon>Pseudoalteromonadaceae</taxon>
        <taxon>Pseudoalteromonas</taxon>
    </lineage>
</organism>
<accession>A0A510XT71</accession>
<protein>
    <recommendedName>
        <fullName evidence="3">Chaperone protein DnaJ</fullName>
    </recommendedName>
</protein>
<evidence type="ECO:0000313" key="2">
    <source>
        <dbReference type="Proteomes" id="UP000321419"/>
    </source>
</evidence>
<dbReference type="RefSeq" id="WP_089347519.1">
    <property type="nucleotide sequence ID" value="NZ_BJUM01000008.1"/>
</dbReference>
<evidence type="ECO:0000313" key="1">
    <source>
        <dbReference type="EMBL" id="GEK54228.1"/>
    </source>
</evidence>